<keyword evidence="2" id="KW-0732">Signal</keyword>
<keyword evidence="1" id="KW-1133">Transmembrane helix</keyword>
<evidence type="ECO:0000313" key="4">
    <source>
        <dbReference type="Proteomes" id="UP001515480"/>
    </source>
</evidence>
<feature type="transmembrane region" description="Helical" evidence="1">
    <location>
        <begin position="371"/>
        <end position="394"/>
    </location>
</feature>
<feature type="chain" id="PRO_5044235432" evidence="2">
    <location>
        <begin position="22"/>
        <end position="610"/>
    </location>
</feature>
<dbReference type="AlphaFoldDB" id="A0AB34IGJ8"/>
<name>A0AB34IGJ8_PRYPA</name>
<dbReference type="EMBL" id="JBGBPQ010000027">
    <property type="protein sequence ID" value="KAL1498479.1"/>
    <property type="molecule type" value="Genomic_DNA"/>
</dbReference>
<proteinExistence type="predicted"/>
<keyword evidence="4" id="KW-1185">Reference proteome</keyword>
<organism evidence="3 4">
    <name type="scientific">Prymnesium parvum</name>
    <name type="common">Toxic golden alga</name>
    <dbReference type="NCBI Taxonomy" id="97485"/>
    <lineage>
        <taxon>Eukaryota</taxon>
        <taxon>Haptista</taxon>
        <taxon>Haptophyta</taxon>
        <taxon>Prymnesiophyceae</taxon>
        <taxon>Prymnesiales</taxon>
        <taxon>Prymnesiaceae</taxon>
        <taxon>Prymnesium</taxon>
    </lineage>
</organism>
<accession>A0AB34IGJ8</accession>
<comment type="caution">
    <text evidence="3">The sequence shown here is derived from an EMBL/GenBank/DDBJ whole genome shotgun (WGS) entry which is preliminary data.</text>
</comment>
<dbReference type="PANTHER" id="PTHR35791:SF1">
    <property type="entry name" value="UPF0754 MEMBRANE PROTEIN YHEB"/>
    <property type="match status" value="1"/>
</dbReference>
<feature type="transmembrane region" description="Helical" evidence="1">
    <location>
        <begin position="400"/>
        <end position="420"/>
    </location>
</feature>
<dbReference type="Proteomes" id="UP001515480">
    <property type="component" value="Unassembled WGS sequence"/>
</dbReference>
<feature type="transmembrane region" description="Helical" evidence="1">
    <location>
        <begin position="64"/>
        <end position="82"/>
    </location>
</feature>
<feature type="signal peptide" evidence="2">
    <location>
        <begin position="1"/>
        <end position="21"/>
    </location>
</feature>
<reference evidence="3 4" key="1">
    <citation type="journal article" date="2024" name="Science">
        <title>Giant polyketide synthase enzymes in the biosynthesis of giant marine polyether toxins.</title>
        <authorList>
            <person name="Fallon T.R."/>
            <person name="Shende V.V."/>
            <person name="Wierzbicki I.H."/>
            <person name="Pendleton A.L."/>
            <person name="Watervoot N.F."/>
            <person name="Auber R.P."/>
            <person name="Gonzalez D.J."/>
            <person name="Wisecaver J.H."/>
            <person name="Moore B.S."/>
        </authorList>
    </citation>
    <scope>NUCLEOTIDE SEQUENCE [LARGE SCALE GENOMIC DNA]</scope>
    <source>
        <strain evidence="3 4">12B1</strain>
    </source>
</reference>
<evidence type="ECO:0000256" key="2">
    <source>
        <dbReference type="SAM" id="SignalP"/>
    </source>
</evidence>
<keyword evidence="1" id="KW-0812">Transmembrane</keyword>
<keyword evidence="1" id="KW-0472">Membrane</keyword>
<evidence type="ECO:0000313" key="3">
    <source>
        <dbReference type="EMBL" id="KAL1498479.1"/>
    </source>
</evidence>
<protein>
    <submittedName>
        <fullName evidence="3">Uncharacterized protein</fullName>
    </submittedName>
</protein>
<sequence>MAAVALLAAAAGWTCPPAALAYRAHPCTAVRLARARLPSASPLRMCAGEPSGEASGKRRLNRKLLLTLAGGGVGALGALSCGSTRTALSLRRGAFVLARLLAALLPLWLAARKLRDGDARAALRVATVAVARRFCDRWWQYLTIPLFAGAVGWLTNKVAVEMIFNPLEFGGIRLKTYPNQPLGWIGWQGIVPAKAAVMAQRLTDMVTTKLLNVKQTFGRLNPDEVSRLMAPGVDRIAEQEPLAARALSHSRAFTTSRSQPLPSLTKTNDRHHAIDPHTFSSSDQVVAELAPAHTSGAALGVGRAFLRGLPDDSKAELLQLRHQYVSGLTRDMQNHIDELVDLNEVVVGGMVKEKKLLVNLFQRCGKAELSFLVDSGFGFGCVLGVFQMVLWLFYEVPWTLAAGGAVVGYLTNLIALKLIFEPVEPKRIGPFMLQGMFLKRQHEVSEEFAECMTEKLLSSETLWHNILTGSGASRFAELLHKRTAAFMAGSAAVLYGGTAPTEFAGRSYWTDLEARVSGRVLGLLPQELPRIHGYVDGALQLKPTLKENLRKLTPQQFEQLLHPVFQEDELTLILVGSVLGLLVGYGQAVWDARAKAGRPQRPDSDGSLDG</sequence>
<evidence type="ECO:0000256" key="1">
    <source>
        <dbReference type="SAM" id="Phobius"/>
    </source>
</evidence>
<gene>
    <name evidence="3" type="ORF">AB1Y20_013804</name>
</gene>
<dbReference type="PANTHER" id="PTHR35791">
    <property type="entry name" value="UPF0754 MEMBRANE PROTEIN YHEB"/>
    <property type="match status" value="1"/>
</dbReference>
<feature type="transmembrane region" description="Helical" evidence="1">
    <location>
        <begin position="94"/>
        <end position="111"/>
    </location>
</feature>